<proteinExistence type="predicted"/>
<evidence type="ECO:0000313" key="1">
    <source>
        <dbReference type="EMBL" id="PNX82659.1"/>
    </source>
</evidence>
<sequence length="79" mass="9055">MFLRFILERMNALSELMLDASPRTNAQIAKALATMANMMAQNNADKIAQEARRGGEDELRLERFLRNNPPVFKGRYDPD</sequence>
<accession>A0A2K3LVX3</accession>
<evidence type="ECO:0000313" key="2">
    <source>
        <dbReference type="Proteomes" id="UP000236291"/>
    </source>
</evidence>
<dbReference type="EMBL" id="ASHM01042464">
    <property type="protein sequence ID" value="PNX82659.1"/>
    <property type="molecule type" value="Genomic_DNA"/>
</dbReference>
<name>A0A2K3LVX3_TRIPR</name>
<protein>
    <submittedName>
        <fullName evidence="1">Uncharacterized protein</fullName>
    </submittedName>
</protein>
<organism evidence="1 2">
    <name type="scientific">Trifolium pratense</name>
    <name type="common">Red clover</name>
    <dbReference type="NCBI Taxonomy" id="57577"/>
    <lineage>
        <taxon>Eukaryota</taxon>
        <taxon>Viridiplantae</taxon>
        <taxon>Streptophyta</taxon>
        <taxon>Embryophyta</taxon>
        <taxon>Tracheophyta</taxon>
        <taxon>Spermatophyta</taxon>
        <taxon>Magnoliopsida</taxon>
        <taxon>eudicotyledons</taxon>
        <taxon>Gunneridae</taxon>
        <taxon>Pentapetalae</taxon>
        <taxon>rosids</taxon>
        <taxon>fabids</taxon>
        <taxon>Fabales</taxon>
        <taxon>Fabaceae</taxon>
        <taxon>Papilionoideae</taxon>
        <taxon>50 kb inversion clade</taxon>
        <taxon>NPAAA clade</taxon>
        <taxon>Hologalegina</taxon>
        <taxon>IRL clade</taxon>
        <taxon>Trifolieae</taxon>
        <taxon>Trifolium</taxon>
    </lineage>
</organism>
<comment type="caution">
    <text evidence="1">The sequence shown here is derived from an EMBL/GenBank/DDBJ whole genome shotgun (WGS) entry which is preliminary data.</text>
</comment>
<reference evidence="1 2" key="1">
    <citation type="journal article" date="2014" name="Am. J. Bot.">
        <title>Genome assembly and annotation for red clover (Trifolium pratense; Fabaceae).</title>
        <authorList>
            <person name="Istvanek J."/>
            <person name="Jaros M."/>
            <person name="Krenek A."/>
            <person name="Repkova J."/>
        </authorList>
    </citation>
    <scope>NUCLEOTIDE SEQUENCE [LARGE SCALE GENOMIC DNA]</scope>
    <source>
        <strain evidence="2">cv. Tatra</strain>
        <tissue evidence="1">Young leaves</tissue>
    </source>
</reference>
<dbReference type="Proteomes" id="UP000236291">
    <property type="component" value="Unassembled WGS sequence"/>
</dbReference>
<gene>
    <name evidence="1" type="ORF">L195_g038690</name>
</gene>
<dbReference type="AlphaFoldDB" id="A0A2K3LVX3"/>
<feature type="non-terminal residue" evidence="1">
    <location>
        <position position="79"/>
    </location>
</feature>
<reference evidence="1 2" key="2">
    <citation type="journal article" date="2017" name="Front. Plant Sci.">
        <title>Gene Classification and Mining of Molecular Markers Useful in Red Clover (Trifolium pratense) Breeding.</title>
        <authorList>
            <person name="Istvanek J."/>
            <person name="Dluhosova J."/>
            <person name="Dluhos P."/>
            <person name="Patkova L."/>
            <person name="Nedelnik J."/>
            <person name="Repkova J."/>
        </authorList>
    </citation>
    <scope>NUCLEOTIDE SEQUENCE [LARGE SCALE GENOMIC DNA]</scope>
    <source>
        <strain evidence="2">cv. Tatra</strain>
        <tissue evidence="1">Young leaves</tissue>
    </source>
</reference>